<gene>
    <name evidence="2" type="ORF">AOLFYP35_00992</name>
</gene>
<proteinExistence type="predicted"/>
<organism evidence="2">
    <name type="scientific">Schaalia odontolytica</name>
    <dbReference type="NCBI Taxonomy" id="1660"/>
    <lineage>
        <taxon>Bacteria</taxon>
        <taxon>Bacillati</taxon>
        <taxon>Actinomycetota</taxon>
        <taxon>Actinomycetes</taxon>
        <taxon>Actinomycetales</taxon>
        <taxon>Actinomycetaceae</taxon>
        <taxon>Schaalia</taxon>
    </lineage>
</organism>
<evidence type="ECO:0000256" key="1">
    <source>
        <dbReference type="SAM" id="MobiDB-lite"/>
    </source>
</evidence>
<dbReference type="AlphaFoldDB" id="A0A6N2SR32"/>
<dbReference type="EMBL" id="CACRSM010000002">
    <property type="protein sequence ID" value="VYS95967.1"/>
    <property type="molecule type" value="Genomic_DNA"/>
</dbReference>
<evidence type="ECO:0000313" key="2">
    <source>
        <dbReference type="EMBL" id="VYS95967.1"/>
    </source>
</evidence>
<accession>A0A6N2SR32</accession>
<protein>
    <submittedName>
        <fullName evidence="2">Uncharacterized protein</fullName>
    </submittedName>
</protein>
<name>A0A6N2SR32_9ACTO</name>
<feature type="compositionally biased region" description="Basic and acidic residues" evidence="1">
    <location>
        <begin position="18"/>
        <end position="36"/>
    </location>
</feature>
<sequence length="93" mass="10363">MCCKWVGDEREAREDLVGADERRIDDRGHRDHHECAQMRGPPPCPDAASTREECLDDRDHDVGQLGEVGQEIDETLRGAAQPWAAPAKRPSST</sequence>
<reference evidence="2" key="1">
    <citation type="submission" date="2019-11" db="EMBL/GenBank/DDBJ databases">
        <authorList>
            <person name="Feng L."/>
        </authorList>
    </citation>
    <scope>NUCLEOTIDE SEQUENCE</scope>
    <source>
        <strain evidence="2">AodontolyticusLFYP35</strain>
    </source>
</reference>
<feature type="region of interest" description="Disordered" evidence="1">
    <location>
        <begin position="18"/>
        <end position="50"/>
    </location>
</feature>